<dbReference type="EMBL" id="AP025028">
    <property type="protein sequence ID" value="BDA77871.1"/>
    <property type="molecule type" value="Genomic_DNA"/>
</dbReference>
<reference evidence="1 2" key="1">
    <citation type="submission" date="2021-08" db="EMBL/GenBank/DDBJ databases">
        <title>Complete genome sequence of Leptospira kobayashii strain E30.</title>
        <authorList>
            <person name="Nakao R."/>
            <person name="Nakamura S."/>
            <person name="Masuzawa T."/>
            <person name="Koizumi N."/>
        </authorList>
    </citation>
    <scope>NUCLEOTIDE SEQUENCE [LARGE SCALE GENOMIC DNA]</scope>
    <source>
        <strain evidence="1 2">E30</strain>
    </source>
</reference>
<dbReference type="PROSITE" id="PS51257">
    <property type="entry name" value="PROKAR_LIPOPROTEIN"/>
    <property type="match status" value="1"/>
</dbReference>
<dbReference type="NCBIfam" id="NF047480">
    <property type="entry name" value="Lepto_Lp29"/>
    <property type="match status" value="1"/>
</dbReference>
<evidence type="ECO:0000313" key="1">
    <source>
        <dbReference type="EMBL" id="BDA77871.1"/>
    </source>
</evidence>
<gene>
    <name evidence="1" type="ORF">LPTSP3_g08010</name>
</gene>
<protein>
    <recommendedName>
        <fullName evidence="3">Lipoprotein</fullName>
    </recommendedName>
</protein>
<sequence>MKIFFLFLLLISLVSCNIHFIRKPKPQSMLALPADKGLKVALIGFYPYQYSSYSSGRRTTTTAVLDYKNRIQASSKIGKPAEFFPTSGIDTSVPPEKVKEFVMNYLNEVKRSGFDEITKVVEIQKEGEESKMYLKKRDVDYYVVGVHGPAFPKDFDPRFLLTAHLFMLTLGTFPFWQVQEADSKFYIYDHGLNLINTRVFRNKYEVIAGWWGEKEQGAFNRNPEAGFMPRLYEPDVIDFSAEFPTLIQKP</sequence>
<keyword evidence="2" id="KW-1185">Reference proteome</keyword>
<evidence type="ECO:0008006" key="3">
    <source>
        <dbReference type="Google" id="ProtNLM"/>
    </source>
</evidence>
<organism evidence="1 2">
    <name type="scientific">Leptospira kobayashii</name>
    <dbReference type="NCBI Taxonomy" id="1917830"/>
    <lineage>
        <taxon>Bacteria</taxon>
        <taxon>Pseudomonadati</taxon>
        <taxon>Spirochaetota</taxon>
        <taxon>Spirochaetia</taxon>
        <taxon>Leptospirales</taxon>
        <taxon>Leptospiraceae</taxon>
        <taxon>Leptospira</taxon>
    </lineage>
</organism>
<name>A0ABN6KDY3_9LEPT</name>
<accession>A0ABN6KDY3</accession>
<dbReference type="Proteomes" id="UP000245263">
    <property type="component" value="Chromosome 1"/>
</dbReference>
<evidence type="ECO:0000313" key="2">
    <source>
        <dbReference type="Proteomes" id="UP000245263"/>
    </source>
</evidence>
<proteinExistence type="predicted"/>